<evidence type="ECO:0000313" key="2">
    <source>
        <dbReference type="Proteomes" id="UP000198861"/>
    </source>
</evidence>
<dbReference type="Proteomes" id="UP000198861">
    <property type="component" value="Unassembled WGS sequence"/>
</dbReference>
<reference evidence="1 2" key="1">
    <citation type="submission" date="2016-10" db="EMBL/GenBank/DDBJ databases">
        <authorList>
            <person name="Varghese N."/>
            <person name="Submissions S."/>
        </authorList>
    </citation>
    <scope>NUCLEOTIDE SEQUENCE [LARGE SCALE GENOMIC DNA]</scope>
    <source>
        <strain evidence="1 2">DSM 282</strain>
    </source>
</reference>
<dbReference type="EMBL" id="FOKJ01000023">
    <property type="protein sequence ID" value="SFB19956.1"/>
    <property type="molecule type" value="Genomic_DNA"/>
</dbReference>
<comment type="caution">
    <text evidence="1">The sequence shown here is derived from an EMBL/GenBank/DDBJ whole genome shotgun (WGS) entry which is preliminary data.</text>
</comment>
<gene>
    <name evidence="1" type="ORF">SAMN04244571_01762</name>
</gene>
<sequence>MRWDGHRDADPAIARALPEYADAGVVVAAKAFKRSARTISRIAAEYGVQFNTLTDQTRQARRKARACLVDQIAKLASTRHTQAEICAQVGISRWVLRSTAETHHININSRRR</sequence>
<protein>
    <submittedName>
        <fullName evidence="1">Uncharacterized protein</fullName>
    </submittedName>
</protein>
<proteinExistence type="predicted"/>
<evidence type="ECO:0000313" key="1">
    <source>
        <dbReference type="EMBL" id="SFB19956.1"/>
    </source>
</evidence>
<organism evidence="1 2">
    <name type="scientific">Azotobacter beijerinckii</name>
    <dbReference type="NCBI Taxonomy" id="170623"/>
    <lineage>
        <taxon>Bacteria</taxon>
        <taxon>Pseudomonadati</taxon>
        <taxon>Pseudomonadota</taxon>
        <taxon>Gammaproteobacteria</taxon>
        <taxon>Pseudomonadales</taxon>
        <taxon>Pseudomonadaceae</taxon>
        <taxon>Azotobacter</taxon>
    </lineage>
</organism>
<dbReference type="RefSeq" id="WP_091013346.1">
    <property type="nucleotide sequence ID" value="NZ_FOKJ01000023.1"/>
</dbReference>
<keyword evidence="2" id="KW-1185">Reference proteome</keyword>
<accession>A0A1I0Z4B6</accession>
<name>A0A1I0Z4B6_9GAMM</name>